<comment type="similarity">
    <text evidence="2">Belongs to the NRDE2 family.</text>
</comment>
<dbReference type="GeneID" id="7052406"/>
<dbReference type="Pfam" id="PF08424">
    <property type="entry name" value="NRDE-2"/>
    <property type="match status" value="1"/>
</dbReference>
<dbReference type="GO" id="GO:0031048">
    <property type="term" value="P:regulatory ncRNA-mediated heterochromatin formation"/>
    <property type="evidence" value="ECO:0000318"/>
    <property type="project" value="GO_Central"/>
</dbReference>
<dbReference type="PANTHER" id="PTHR13471:SF0">
    <property type="entry name" value="NUCLEAR EXOSOME REGULATOR NRDE2"/>
    <property type="match status" value="1"/>
</dbReference>
<keyword evidence="3" id="KW-0539">Nucleus</keyword>
<dbReference type="GO" id="GO:0005634">
    <property type="term" value="C:nucleus"/>
    <property type="evidence" value="ECO:0007669"/>
    <property type="project" value="UniProtKB-SubCell"/>
</dbReference>
<dbReference type="eggNOG" id="KOG1972">
    <property type="taxonomic scope" value="Eukaryota"/>
</dbReference>
<organism evidence="5 7">
    <name type="scientific">Schizosaccharomyces japonicus (strain yFS275 / FY16936)</name>
    <name type="common">Fission yeast</name>
    <dbReference type="NCBI Taxonomy" id="402676"/>
    <lineage>
        <taxon>Eukaryota</taxon>
        <taxon>Fungi</taxon>
        <taxon>Dikarya</taxon>
        <taxon>Ascomycota</taxon>
        <taxon>Taphrinomycotina</taxon>
        <taxon>Schizosaccharomycetes</taxon>
        <taxon>Schizosaccharomycetales</taxon>
        <taxon>Schizosaccharomycetaceae</taxon>
        <taxon>Schizosaccharomyces</taxon>
    </lineage>
</organism>
<feature type="region of interest" description="Disordered" evidence="4">
    <location>
        <begin position="22"/>
        <end position="43"/>
    </location>
</feature>
<evidence type="ECO:0000313" key="7">
    <source>
        <dbReference type="Proteomes" id="UP000001744"/>
    </source>
</evidence>
<dbReference type="HOGENOM" id="CLU_312419_0_0_1"/>
<evidence type="ECO:0000256" key="1">
    <source>
        <dbReference type="ARBA" id="ARBA00004123"/>
    </source>
</evidence>
<dbReference type="RefSeq" id="XP_002172581.1">
    <property type="nucleotide sequence ID" value="XM_002172545.2"/>
</dbReference>
<dbReference type="EMBL" id="KE651168">
    <property type="protein sequence ID" value="EEB06288.1"/>
    <property type="molecule type" value="Genomic_DNA"/>
</dbReference>
<dbReference type="STRING" id="402676.B6K0D8"/>
<dbReference type="InterPro" id="IPR013633">
    <property type="entry name" value="NRDE-2"/>
</dbReference>
<sequence>MGELRDRKVPKFLSFKRSEPITKSHLKNKERERRRPRQHHHEKIKKLNIEDQVRALKDVKVDVKGDIDIPQYGLRLRYSTPKYRRESSFVYGYSHLYTIVSHRSSKVVLLAVKDANNLPDKDITQKLSNGHSGYVKINRNQSESVSDFLLFSPSNQNSSSEADNVDISSNVLFLNDYLKKELVEGNKLVESHPELASSWLKVSSIQEKLAHTMSQNANDTLRGKKLAYGIRQVKINVLERALQCDELIADERETIIIEYMKIAQEEYDTDALNTKWKAFINEYPSSSGLWIEYINQQLTQFHSFSVDHSLEIFRSCIDALSKALVNAAVEERLPLEETMSYIILRLCIFLKESGYSEMALACMQLQMELCYFFPDTLDPQNTSSVFKSLSAFWHSQVPKLGEVNAVSWDSWCDNHSGTPLRSALDEYDIMEKEHDLDKWVNREAAFSKQFLRPRILDPIVFSKDGDPYRAVLFKDIRPYLCIFKQKEVIASFKYNFLVFLGLHSAIPAGVSTNSSYFSDIFIQGYDFSILSEQNRCSTTFHRFCIPSFLENFVVPFPNWPVVPLLNLTHCEESRLTFIYEVLRAITSKCLDSQLAGYYLIFLFQHKNDLFLSESKLLLRKYPNDLELWFLFGTLAQSLGNPDLAGKIFRTLQGRTVANGFEKWHLYSLLCPFYIFSNSLDIGSKLISDLIDNEKIDIFNEGNTLRYMQSSDNAKLFYYRAKILLLWCYMKNSQGFMSLLKSIMYQFTYTWTDDDAYHEQLHMFGLKLVVYFTSNTRVYKQKDLCHVVSEGISKYPNNALFMHYLTFAQASTSFEQTWRFLFLKINELQNAHSIVLTMYTAWLLNVYSKNKIRCYRFLKNILQNANYKSSTALWKMLLQMVTKYEALNLAHESVIACPWSKDIALCAIQNALKQTTNVDLLYFNCLAKGLRFHYLLQSTD</sequence>
<dbReference type="JaponicusDB" id="SJAG_01331">
    <property type="gene designation" value="nrl1"/>
</dbReference>
<dbReference type="OMA" id="QEYARPN"/>
<dbReference type="PANTHER" id="PTHR13471">
    <property type="entry name" value="TETRATRICOPEPTIDE-LIKE HELICAL"/>
    <property type="match status" value="1"/>
</dbReference>
<evidence type="ECO:0000256" key="3">
    <source>
        <dbReference type="ARBA" id="ARBA00023242"/>
    </source>
</evidence>
<proteinExistence type="inferred from homology"/>
<evidence type="ECO:0000256" key="4">
    <source>
        <dbReference type="SAM" id="MobiDB-lite"/>
    </source>
</evidence>
<name>B6K0D8_SCHJY</name>
<evidence type="ECO:0000313" key="6">
    <source>
        <dbReference type="JaponicusDB" id="SJAG_01331"/>
    </source>
</evidence>
<evidence type="ECO:0000313" key="5">
    <source>
        <dbReference type="EMBL" id="EEB06288.1"/>
    </source>
</evidence>
<feature type="compositionally biased region" description="Basic residues" evidence="4">
    <location>
        <begin position="34"/>
        <end position="43"/>
    </location>
</feature>
<dbReference type="Proteomes" id="UP000001744">
    <property type="component" value="Unassembled WGS sequence"/>
</dbReference>
<reference evidence="5 7" key="1">
    <citation type="journal article" date="2011" name="Science">
        <title>Comparative functional genomics of the fission yeasts.</title>
        <authorList>
            <person name="Rhind N."/>
            <person name="Chen Z."/>
            <person name="Yassour M."/>
            <person name="Thompson D.A."/>
            <person name="Haas B.J."/>
            <person name="Habib N."/>
            <person name="Wapinski I."/>
            <person name="Roy S."/>
            <person name="Lin M.F."/>
            <person name="Heiman D.I."/>
            <person name="Young S.K."/>
            <person name="Furuya K."/>
            <person name="Guo Y."/>
            <person name="Pidoux A."/>
            <person name="Chen H.M."/>
            <person name="Robbertse B."/>
            <person name="Goldberg J.M."/>
            <person name="Aoki K."/>
            <person name="Bayne E.H."/>
            <person name="Berlin A.M."/>
            <person name="Desjardins C.A."/>
            <person name="Dobbs E."/>
            <person name="Dukaj L."/>
            <person name="Fan L."/>
            <person name="FitzGerald M.G."/>
            <person name="French C."/>
            <person name="Gujja S."/>
            <person name="Hansen K."/>
            <person name="Keifenheim D."/>
            <person name="Levin J.Z."/>
            <person name="Mosher R.A."/>
            <person name="Mueller C.A."/>
            <person name="Pfiffner J."/>
            <person name="Priest M."/>
            <person name="Russ C."/>
            <person name="Smialowska A."/>
            <person name="Swoboda P."/>
            <person name="Sykes S.M."/>
            <person name="Vaughn M."/>
            <person name="Vengrova S."/>
            <person name="Yoder R."/>
            <person name="Zeng Q."/>
            <person name="Allshire R."/>
            <person name="Baulcombe D."/>
            <person name="Birren B.W."/>
            <person name="Brown W."/>
            <person name="Ekwall K."/>
            <person name="Kellis M."/>
            <person name="Leatherwood J."/>
            <person name="Levin H."/>
            <person name="Margalit H."/>
            <person name="Martienssen R."/>
            <person name="Nieduszynski C.A."/>
            <person name="Spatafora J.W."/>
            <person name="Friedman N."/>
            <person name="Dalgaard J.Z."/>
            <person name="Baumann P."/>
            <person name="Niki H."/>
            <person name="Regev A."/>
            <person name="Nusbaum C."/>
        </authorList>
    </citation>
    <scope>NUCLEOTIDE SEQUENCE [LARGE SCALE GENOMIC DNA]</scope>
    <source>
        <strain evidence="7">yFS275 / FY16936</strain>
    </source>
</reference>
<keyword evidence="7" id="KW-1185">Reference proteome</keyword>
<protein>
    <submittedName>
        <fullName evidence="5">DuF1740 family protein</fullName>
    </submittedName>
</protein>
<evidence type="ECO:0000256" key="2">
    <source>
        <dbReference type="ARBA" id="ARBA00009265"/>
    </source>
</evidence>
<comment type="subcellular location">
    <subcellularLocation>
        <location evidence="1">Nucleus</location>
    </subcellularLocation>
</comment>
<gene>
    <name evidence="6" type="primary">nrl1</name>
    <name evidence="5" type="ORF">SJAG_01331</name>
</gene>
<feature type="compositionally biased region" description="Basic and acidic residues" evidence="4">
    <location>
        <begin position="22"/>
        <end position="33"/>
    </location>
</feature>
<dbReference type="AlphaFoldDB" id="B6K0D8"/>
<dbReference type="GO" id="GO:1902369">
    <property type="term" value="P:negative regulation of RNA catabolic process"/>
    <property type="evidence" value="ECO:0000318"/>
    <property type="project" value="GO_Central"/>
</dbReference>
<dbReference type="OrthoDB" id="297219at2759"/>
<dbReference type="VEuPathDB" id="FungiDB:SJAG_01331"/>
<accession>B6K0D8</accession>